<keyword evidence="3" id="KW-0732">Signal</keyword>
<dbReference type="PANTHER" id="PTHR12411">
    <property type="entry name" value="CYSTEINE PROTEASE FAMILY C1-RELATED"/>
    <property type="match status" value="1"/>
</dbReference>
<dbReference type="PRINTS" id="PR00705">
    <property type="entry name" value="PAPAIN"/>
</dbReference>
<accession>A0A7S4UQK2</accession>
<dbReference type="InterPro" id="IPR025660">
    <property type="entry name" value="Pept_his_AS"/>
</dbReference>
<evidence type="ECO:0000259" key="4">
    <source>
        <dbReference type="SMART" id="SM00645"/>
    </source>
</evidence>
<dbReference type="AlphaFoldDB" id="A0A7S4UQK2"/>
<dbReference type="EMBL" id="HBNR01041043">
    <property type="protein sequence ID" value="CAE4599814.1"/>
    <property type="molecule type" value="Transcribed_RNA"/>
</dbReference>
<feature type="domain" description="Peptidase C1A papain C-terminal" evidence="4">
    <location>
        <begin position="142"/>
        <end position="353"/>
    </location>
</feature>
<evidence type="ECO:0000256" key="1">
    <source>
        <dbReference type="ARBA" id="ARBA00008455"/>
    </source>
</evidence>
<dbReference type="SMART" id="SM00645">
    <property type="entry name" value="Pept_C1"/>
    <property type="match status" value="1"/>
</dbReference>
<reference evidence="5" key="1">
    <citation type="submission" date="2021-01" db="EMBL/GenBank/DDBJ databases">
        <authorList>
            <person name="Corre E."/>
            <person name="Pelletier E."/>
            <person name="Niang G."/>
            <person name="Scheremetjew M."/>
            <person name="Finn R."/>
            <person name="Kale V."/>
            <person name="Holt S."/>
            <person name="Cochrane G."/>
            <person name="Meng A."/>
            <person name="Brown T."/>
            <person name="Cohen L."/>
        </authorList>
    </citation>
    <scope>NUCLEOTIDE SEQUENCE</scope>
    <source>
        <strain evidence="5">CCMP3105</strain>
    </source>
</reference>
<dbReference type="InterPro" id="IPR000668">
    <property type="entry name" value="Peptidase_C1A_C"/>
</dbReference>
<dbReference type="Gene3D" id="3.90.70.10">
    <property type="entry name" value="Cysteine proteinases"/>
    <property type="match status" value="1"/>
</dbReference>
<dbReference type="InterPro" id="IPR039417">
    <property type="entry name" value="Peptidase_C1A_papain-like"/>
</dbReference>
<dbReference type="SUPFAM" id="SSF54001">
    <property type="entry name" value="Cysteine proteinases"/>
    <property type="match status" value="1"/>
</dbReference>
<protein>
    <recommendedName>
        <fullName evidence="4">Peptidase C1A papain C-terminal domain-containing protein</fullName>
    </recommendedName>
</protein>
<evidence type="ECO:0000256" key="2">
    <source>
        <dbReference type="ARBA" id="ARBA00023145"/>
    </source>
</evidence>
<dbReference type="InterPro" id="IPR038765">
    <property type="entry name" value="Papain-like_cys_pep_sf"/>
</dbReference>
<dbReference type="InterPro" id="IPR013128">
    <property type="entry name" value="Peptidase_C1A"/>
</dbReference>
<evidence type="ECO:0000313" key="5">
    <source>
        <dbReference type="EMBL" id="CAE4599814.1"/>
    </source>
</evidence>
<dbReference type="CDD" id="cd02248">
    <property type="entry name" value="Peptidase_C1A"/>
    <property type="match status" value="1"/>
</dbReference>
<sequence length="409" mass="43573">MQTPMCHASSLLLGVALAMACVREVRSRRSLRNATAHAACGAAAYAEFRRSLADAEGPNSHRQALFEQRCKAVLLQNSRVGALWKASLNRFADRTDAELQALLGHKRAMSGRHRRSAPSVSLHLQPGIAARSTASSSVGSMLSEKVDWRSSLRSSGFIRDQGSCGSCWAVATAGAVEMHAELRNGSSPVQLSSNHLIHCVENPQHCGGSGGCAGATAELAFEFIVKHGIAVEPRTGNLMSVPSCRHEGRRATVSNFVVLPVNREEPLLAAIATAGPVVVTVDAEKWYSYKSGIFDSCRPDAIVNHAVLAVGYDQRSLIIRNSWGREWGEGGYIRLLRVGDGWCGTDRHPEEGSGCLGGPKEVTVCGMCGVLMDSSYPIGARFIDPADDASKSIAESKHGGPSLVPAFDA</sequence>
<dbReference type="InterPro" id="IPR000169">
    <property type="entry name" value="Pept_cys_AS"/>
</dbReference>
<comment type="similarity">
    <text evidence="1">Belongs to the peptidase C1 family.</text>
</comment>
<dbReference type="PROSITE" id="PS00139">
    <property type="entry name" value="THIOL_PROTEASE_CYS"/>
    <property type="match status" value="1"/>
</dbReference>
<dbReference type="GO" id="GO:0006508">
    <property type="term" value="P:proteolysis"/>
    <property type="evidence" value="ECO:0007669"/>
    <property type="project" value="InterPro"/>
</dbReference>
<name>A0A7S4UQK2_9DINO</name>
<dbReference type="Pfam" id="PF00112">
    <property type="entry name" value="Peptidase_C1"/>
    <property type="match status" value="1"/>
</dbReference>
<keyword evidence="2" id="KW-0865">Zymogen</keyword>
<feature type="chain" id="PRO_5030790162" description="Peptidase C1A papain C-terminal domain-containing protein" evidence="3">
    <location>
        <begin position="28"/>
        <end position="409"/>
    </location>
</feature>
<gene>
    <name evidence="5" type="ORF">AMON00008_LOCUS28461</name>
</gene>
<dbReference type="PROSITE" id="PS00639">
    <property type="entry name" value="THIOL_PROTEASE_HIS"/>
    <property type="match status" value="1"/>
</dbReference>
<feature type="signal peptide" evidence="3">
    <location>
        <begin position="1"/>
        <end position="27"/>
    </location>
</feature>
<dbReference type="GO" id="GO:0008234">
    <property type="term" value="F:cysteine-type peptidase activity"/>
    <property type="evidence" value="ECO:0007669"/>
    <property type="project" value="InterPro"/>
</dbReference>
<evidence type="ECO:0000256" key="3">
    <source>
        <dbReference type="SAM" id="SignalP"/>
    </source>
</evidence>
<proteinExistence type="inferred from homology"/>
<organism evidence="5">
    <name type="scientific">Alexandrium monilatum</name>
    <dbReference type="NCBI Taxonomy" id="311494"/>
    <lineage>
        <taxon>Eukaryota</taxon>
        <taxon>Sar</taxon>
        <taxon>Alveolata</taxon>
        <taxon>Dinophyceae</taxon>
        <taxon>Gonyaulacales</taxon>
        <taxon>Pyrocystaceae</taxon>
        <taxon>Alexandrium</taxon>
    </lineage>
</organism>